<feature type="domain" description="RNA polymerase III subunit Rpc25" evidence="7">
    <location>
        <begin position="120"/>
        <end position="242"/>
    </location>
</feature>
<dbReference type="SUPFAM" id="SSF88798">
    <property type="entry name" value="N-terminal, heterodimerisation domain of RBP7 (RpoE)"/>
    <property type="match status" value="1"/>
</dbReference>
<evidence type="ECO:0000313" key="8">
    <source>
        <dbReference type="EMBL" id="JAT71883.1"/>
    </source>
</evidence>
<dbReference type="CDD" id="cd04330">
    <property type="entry name" value="RNAP_III_Rpc25_N"/>
    <property type="match status" value="1"/>
</dbReference>
<dbReference type="SUPFAM" id="SSF50249">
    <property type="entry name" value="Nucleic acid-binding proteins"/>
    <property type="match status" value="1"/>
</dbReference>
<sequence length="251" mass="27265">GYTFYHTSQIIGFECTISSALALASRAPHGHETGPPPMFVLCTLEDKVRLAPKDLRLDTADAVTAVLEKTYLDRVIPDLGLVVTLYDLLDIGDGYVFQSDGGVHHDTTFRVVAFRPSQEEVLVGEVISQDERTGVHVGLGFFEDIIIPPYGMPEPHSWDPEEKAWSWDLEGEEGASQLYFETGLPVRLQVTGLTYTPPPTPVDQSAAQSRGDPIPGSADCPHAPLVVTAKADGDGLGMVHWYDEGAMEEGS</sequence>
<evidence type="ECO:0000256" key="5">
    <source>
        <dbReference type="ARBA" id="ARBA00023242"/>
    </source>
</evidence>
<gene>
    <name evidence="8" type="ORF">g.1590</name>
</gene>
<keyword evidence="5" id="KW-0539">Nucleus</keyword>
<dbReference type="GO" id="GO:0005666">
    <property type="term" value="C:RNA polymerase III complex"/>
    <property type="evidence" value="ECO:0007669"/>
    <property type="project" value="TreeGrafter"/>
</dbReference>
<dbReference type="Gene3D" id="2.40.50.140">
    <property type="entry name" value="Nucleic acid-binding proteins"/>
    <property type="match status" value="1"/>
</dbReference>
<dbReference type="Pfam" id="PF08292">
    <property type="entry name" value="RNA_pol_Rbc25"/>
    <property type="match status" value="1"/>
</dbReference>
<dbReference type="PANTHER" id="PTHR12709">
    <property type="entry name" value="DNA-DIRECTED RNA POLYMERASE II, III"/>
    <property type="match status" value="1"/>
</dbReference>
<dbReference type="InterPro" id="IPR012340">
    <property type="entry name" value="NA-bd_OB-fold"/>
</dbReference>
<keyword evidence="3" id="KW-0240">DNA-directed RNA polymerase</keyword>
<evidence type="ECO:0000256" key="2">
    <source>
        <dbReference type="ARBA" id="ARBA00009307"/>
    </source>
</evidence>
<dbReference type="AlphaFoldDB" id="A0A1D1ZYX5"/>
<comment type="similarity">
    <text evidence="2">Belongs to the eukaryotic RPB7/RPC8 RNA polymerase subunit family.</text>
</comment>
<dbReference type="InterPro" id="IPR013238">
    <property type="entry name" value="RNA_pol_III_Rbc25"/>
</dbReference>
<accession>A0A1D1ZYX5</accession>
<feature type="domain" description="RNA polymerase Rpb7-like N-terminal" evidence="6">
    <location>
        <begin position="45"/>
        <end position="101"/>
    </location>
</feature>
<organism evidence="8">
    <name type="scientific">Auxenochlorella protothecoides</name>
    <name type="common">Green microalga</name>
    <name type="synonym">Chlorella protothecoides</name>
    <dbReference type="NCBI Taxonomy" id="3075"/>
    <lineage>
        <taxon>Eukaryota</taxon>
        <taxon>Viridiplantae</taxon>
        <taxon>Chlorophyta</taxon>
        <taxon>core chlorophytes</taxon>
        <taxon>Trebouxiophyceae</taxon>
        <taxon>Chlorellales</taxon>
        <taxon>Chlorellaceae</taxon>
        <taxon>Auxenochlorella</taxon>
    </lineage>
</organism>
<dbReference type="PANTHER" id="PTHR12709:SF1">
    <property type="entry name" value="DNA-DIRECTED RNA POLYMERASE III SUBUNIT RPC8"/>
    <property type="match status" value="1"/>
</dbReference>
<dbReference type="GO" id="GO:0006384">
    <property type="term" value="P:transcription initiation at RNA polymerase III promoter"/>
    <property type="evidence" value="ECO:0007669"/>
    <property type="project" value="TreeGrafter"/>
</dbReference>
<evidence type="ECO:0008006" key="9">
    <source>
        <dbReference type="Google" id="ProtNLM"/>
    </source>
</evidence>
<name>A0A1D1ZYX5_AUXPR</name>
<evidence type="ECO:0000256" key="1">
    <source>
        <dbReference type="ARBA" id="ARBA00004123"/>
    </source>
</evidence>
<comment type="subcellular location">
    <subcellularLocation>
        <location evidence="1">Nucleus</location>
    </subcellularLocation>
</comment>
<evidence type="ECO:0000259" key="6">
    <source>
        <dbReference type="Pfam" id="PF03876"/>
    </source>
</evidence>
<dbReference type="Gene3D" id="3.30.1490.120">
    <property type="entry name" value="RNA polymerase Rpb7-like, N-terminal domain"/>
    <property type="match status" value="1"/>
</dbReference>
<dbReference type="InterPro" id="IPR045113">
    <property type="entry name" value="Rpb7-like"/>
</dbReference>
<reference evidence="8" key="1">
    <citation type="submission" date="2015-08" db="EMBL/GenBank/DDBJ databases">
        <authorList>
            <person name="Babu N.S."/>
            <person name="Beckwith C.J."/>
            <person name="Beseler K.G."/>
            <person name="Brison A."/>
            <person name="Carone J.V."/>
            <person name="Caskin T.P."/>
            <person name="Diamond M."/>
            <person name="Durham M.E."/>
            <person name="Foxe J.M."/>
            <person name="Go M."/>
            <person name="Henderson B.A."/>
            <person name="Jones I.B."/>
            <person name="McGettigan J.A."/>
            <person name="Micheletti S.J."/>
            <person name="Nasrallah M.E."/>
            <person name="Ortiz D."/>
            <person name="Piller C.R."/>
            <person name="Privatt S.R."/>
            <person name="Schneider S.L."/>
            <person name="Sharp S."/>
            <person name="Smith T.C."/>
            <person name="Stanton J.D."/>
            <person name="Ullery H.E."/>
            <person name="Wilson R.J."/>
            <person name="Serrano M.G."/>
            <person name="Buck G."/>
            <person name="Lee V."/>
            <person name="Wang Y."/>
            <person name="Carvalho R."/>
            <person name="Voegtly L."/>
            <person name="Shi R."/>
            <person name="Duckworth R."/>
            <person name="Johnson A."/>
            <person name="Loviza R."/>
            <person name="Walstead R."/>
            <person name="Shah Z."/>
            <person name="Kiflezghi M."/>
            <person name="Wade K."/>
            <person name="Ball S.L."/>
            <person name="Bradley K.W."/>
            <person name="Asai D.J."/>
            <person name="Bowman C.A."/>
            <person name="Russell D.A."/>
            <person name="Pope W.H."/>
            <person name="Jacobs-Sera D."/>
            <person name="Hendrix R.W."/>
            <person name="Hatfull G.F."/>
        </authorList>
    </citation>
    <scope>NUCLEOTIDE SEQUENCE</scope>
</reference>
<dbReference type="InterPro" id="IPR036898">
    <property type="entry name" value="RNA_pol_Rpb7-like_N_sf"/>
</dbReference>
<evidence type="ECO:0000256" key="4">
    <source>
        <dbReference type="ARBA" id="ARBA00023163"/>
    </source>
</evidence>
<evidence type="ECO:0000256" key="3">
    <source>
        <dbReference type="ARBA" id="ARBA00022478"/>
    </source>
</evidence>
<feature type="non-terminal residue" evidence="8">
    <location>
        <position position="1"/>
    </location>
</feature>
<proteinExistence type="inferred from homology"/>
<dbReference type="InterPro" id="IPR005576">
    <property type="entry name" value="Rpb7-like_N"/>
</dbReference>
<protein>
    <recommendedName>
        <fullName evidence="9">DNA-directed RNA polymerase III subunit RPC8</fullName>
    </recommendedName>
</protein>
<evidence type="ECO:0000259" key="7">
    <source>
        <dbReference type="Pfam" id="PF08292"/>
    </source>
</evidence>
<dbReference type="Pfam" id="PF03876">
    <property type="entry name" value="SHS2_Rpb7-N"/>
    <property type="match status" value="1"/>
</dbReference>
<dbReference type="EMBL" id="GDKF01006739">
    <property type="protein sequence ID" value="JAT71883.1"/>
    <property type="molecule type" value="Transcribed_RNA"/>
</dbReference>
<keyword evidence="4" id="KW-0804">Transcription</keyword>